<reference evidence="1" key="1">
    <citation type="submission" date="2022-12" db="EMBL/GenBank/DDBJ databases">
        <title>Clostridium sp. nov., isolated from industrial wastewater.</title>
        <authorList>
            <person name="Jiayan W."/>
        </authorList>
    </citation>
    <scope>NUCLEOTIDE SEQUENCE</scope>
    <source>
        <strain evidence="1">ZC22-4</strain>
    </source>
</reference>
<dbReference type="SUPFAM" id="SSF53920">
    <property type="entry name" value="Fe-only hydrogenase"/>
    <property type="match status" value="1"/>
</dbReference>
<proteinExistence type="predicted"/>
<sequence>MNYIWINPVVKAMYFDKLEDLVRELENKGYKVVEPPSQVEIVKDKFKHTCIKEGKIVLDTRCPAAIEYIKENLKNDDFYIPNIEPILIHSARVLYNIYIRDNKENALIITTPCSSLRNMGNYIFKEEKKCGVAFKTWNDICKKLDIKKEEKCSISPIPLGFFRDLNLNVLEVSGQQKVLKAVKNAVESNEDINLVEILLCEGGCNAGDGV</sequence>
<protein>
    <recommendedName>
        <fullName evidence="3">Iron hydrogenase large subunit C-terminal domain-containing protein</fullName>
    </recommendedName>
</protein>
<evidence type="ECO:0000313" key="2">
    <source>
        <dbReference type="Proteomes" id="UP001144612"/>
    </source>
</evidence>
<evidence type="ECO:0008006" key="3">
    <source>
        <dbReference type="Google" id="ProtNLM"/>
    </source>
</evidence>
<keyword evidence="2" id="KW-1185">Reference proteome</keyword>
<dbReference type="InterPro" id="IPR009016">
    <property type="entry name" value="Fe_hydrogenase"/>
</dbReference>
<gene>
    <name evidence="1" type="ORF">OW729_12945</name>
</gene>
<dbReference type="Proteomes" id="UP001144612">
    <property type="component" value="Unassembled WGS sequence"/>
</dbReference>
<dbReference type="RefSeq" id="WP_268061945.1">
    <property type="nucleotide sequence ID" value="NZ_JAPQFJ010000013.1"/>
</dbReference>
<evidence type="ECO:0000313" key="1">
    <source>
        <dbReference type="EMBL" id="MCY6959519.1"/>
    </source>
</evidence>
<name>A0ABT4DB20_9CLOT</name>
<comment type="caution">
    <text evidence="1">The sequence shown here is derived from an EMBL/GenBank/DDBJ whole genome shotgun (WGS) entry which is preliminary data.</text>
</comment>
<organism evidence="1 2">
    <name type="scientific">Clostridium brassicae</name>
    <dbReference type="NCBI Taxonomy" id="2999072"/>
    <lineage>
        <taxon>Bacteria</taxon>
        <taxon>Bacillati</taxon>
        <taxon>Bacillota</taxon>
        <taxon>Clostridia</taxon>
        <taxon>Eubacteriales</taxon>
        <taxon>Clostridiaceae</taxon>
        <taxon>Clostridium</taxon>
    </lineage>
</organism>
<accession>A0ABT4DB20</accession>
<dbReference type="EMBL" id="JAPQFJ010000013">
    <property type="protein sequence ID" value="MCY6959519.1"/>
    <property type="molecule type" value="Genomic_DNA"/>
</dbReference>